<comment type="caution">
    <text evidence="1">The sequence shown here is derived from an EMBL/GenBank/DDBJ whole genome shotgun (WGS) entry which is preliminary data.</text>
</comment>
<proteinExistence type="predicted"/>
<accession>A0AAJ3CX47</accession>
<dbReference type="RefSeq" id="WP_155851245.1">
    <property type="nucleotide sequence ID" value="NZ_WOES01000004.1"/>
</dbReference>
<protein>
    <submittedName>
        <fullName evidence="1">Uncharacterized protein</fullName>
    </submittedName>
</protein>
<dbReference type="AlphaFoldDB" id="A0AAJ3CX47"/>
<dbReference type="EMBL" id="WOET01000003">
    <property type="protein sequence ID" value="MUM71783.1"/>
    <property type="molecule type" value="Genomic_DNA"/>
</dbReference>
<dbReference type="Proteomes" id="UP000490727">
    <property type="component" value="Unassembled WGS sequence"/>
</dbReference>
<evidence type="ECO:0000313" key="1">
    <source>
        <dbReference type="EMBL" id="MUM71783.1"/>
    </source>
</evidence>
<organism evidence="1 2">
    <name type="scientific">Escherichia coli</name>
    <dbReference type="NCBI Taxonomy" id="562"/>
    <lineage>
        <taxon>Bacteria</taxon>
        <taxon>Pseudomonadati</taxon>
        <taxon>Pseudomonadota</taxon>
        <taxon>Gammaproteobacteria</taxon>
        <taxon>Enterobacterales</taxon>
        <taxon>Enterobacteriaceae</taxon>
        <taxon>Escherichia</taxon>
    </lineage>
</organism>
<evidence type="ECO:0000313" key="2">
    <source>
        <dbReference type="Proteomes" id="UP000490727"/>
    </source>
</evidence>
<sequence length="379" mass="43414">MFEQYYFNEDGEKVYFYEEHGMLFEWMKAEDINFVKKSNIAQDPISIMGEINDPRVLGFYINRSQDYISKSKTKLVVNNDGMLVIGATCTNFIRQGFNGKIFYNIINIPYYTINHISVINKKYGYDKFTYSGITSFNSRLPSRTKIEVVCNDCGDIKKPTITDLATGKIGCQECTKQTLKQTLGEFIKKSHLIHGNKYDYSLYDYINNQVTSIIICKEHGEFQQTPNSHLSGSGCPTCAVKGFKTSKPGRFYIHNDYAKNSDKAGITNKTIKARLSPQNLSYKKIYKVDNFWSNEISILFHKNVGGKLARELEIIIHTIALCGKLYNKGYYEKGDGCTETFNNIHRPKVNEAIKKFLAEHEGEYIIERDINGIFGEVIL</sequence>
<reference evidence="1 2" key="1">
    <citation type="submission" date="2019-11" db="EMBL/GenBank/DDBJ databases">
        <title>Whole genome sequence analysis of environmental Escherichia coli from the feces of straw-necked ibis (Threskiornis spinicollis) nesting on inland wetlands.</title>
        <authorList>
            <person name="Wyrsch E.R."/>
            <person name="Roy Chowdhury P."/>
            <person name="Wallis L."/>
            <person name="Cummins M.L."/>
            <person name="Zingali T."/>
            <person name="Brandis K.J."/>
            <person name="Djordjevic S.P."/>
        </authorList>
    </citation>
    <scope>NUCLEOTIDE SEQUENCE [LARGE SCALE GENOMIC DNA]</scope>
    <source>
        <strain evidence="1 2">IBS12</strain>
    </source>
</reference>
<gene>
    <name evidence="1" type="ORF">GNZ05_06330</name>
</gene>
<name>A0AAJ3CX47_ECOLX</name>